<keyword evidence="2" id="KW-1185">Reference proteome</keyword>
<dbReference type="EMBL" id="CAJJDM010000054">
    <property type="protein sequence ID" value="CAD8075141.1"/>
    <property type="molecule type" value="Genomic_DNA"/>
</dbReference>
<name>A0A8S1MAK4_PARPR</name>
<dbReference type="Proteomes" id="UP000688137">
    <property type="component" value="Unassembled WGS sequence"/>
</dbReference>
<evidence type="ECO:0000313" key="1">
    <source>
        <dbReference type="EMBL" id="CAD8075141.1"/>
    </source>
</evidence>
<proteinExistence type="predicted"/>
<gene>
    <name evidence="1" type="ORF">PPRIM_AZ9-3.1.T0540054</name>
</gene>
<evidence type="ECO:0000313" key="2">
    <source>
        <dbReference type="Proteomes" id="UP000688137"/>
    </source>
</evidence>
<protein>
    <submittedName>
        <fullName evidence="1">Uncharacterized protein</fullName>
    </submittedName>
</protein>
<accession>A0A8S1MAK4</accession>
<dbReference type="OMA" id="ICISGAF"/>
<organism evidence="1 2">
    <name type="scientific">Paramecium primaurelia</name>
    <dbReference type="NCBI Taxonomy" id="5886"/>
    <lineage>
        <taxon>Eukaryota</taxon>
        <taxon>Sar</taxon>
        <taxon>Alveolata</taxon>
        <taxon>Ciliophora</taxon>
        <taxon>Intramacronucleata</taxon>
        <taxon>Oligohymenophorea</taxon>
        <taxon>Peniculida</taxon>
        <taxon>Parameciidae</taxon>
        <taxon>Paramecium</taxon>
    </lineage>
</organism>
<reference evidence="1" key="1">
    <citation type="submission" date="2021-01" db="EMBL/GenBank/DDBJ databases">
        <authorList>
            <consortium name="Genoscope - CEA"/>
            <person name="William W."/>
        </authorList>
    </citation>
    <scope>NUCLEOTIDE SEQUENCE</scope>
</reference>
<comment type="caution">
    <text evidence="1">The sequence shown here is derived from an EMBL/GenBank/DDBJ whole genome shotgun (WGS) entry which is preliminary data.</text>
</comment>
<sequence length="1441" mass="167439">MQKFKEWLKPFSDYFLNGFSDTFQLLLDNFLGDYLEDPKQLNMGILLKGVEMLKLNKTFINQLLGQSLFTLQEAYIKSIKVANLKFEASGVKLVFALVKEININELKEYLDKTEETKLKEIQKLSQLAQLREEVYKHSEFEQSVDLNKSLGPQTGLIQFLGLVDTLLSNSSITINNIEIILIAESGKQYEFQIHHTNINFQKQNLNNLLFISFGIDQIELKLQNEQIALIENALKFEMVVETKNGRINTKVDGKISSLDIVLNTKQIQNLLSTAKKCLQLTDELNKIIIDLKGEQLVEFDDDEEDLQKLEKTDVSILNSQISNKKNYQIKIIPNQTYMDTLNNNLQQSIAQHPIPQNQEKQFIEFSQSIFNTSHQQLDLEKKSVKNQTETFKFLFDGIRIAVCENSQQFPKLKGRFFQDLESHFFIEIITIQGSYHKDNINLQIQKIGAHRIRADSNNGFNIIQSQELFKSCQENPKFQFFVTPVIMMGLREQSRFEQEYAIYIFDKLQEQCKQDQALQISVQIYQGKNREKFYMANIQVSDFIGSFNHELCLNLLQYIPQSEVQQLPIEEVKKPCMYGFDINIPYVSFNYFINNKPIWFRIKEIKLKQSPVKKFSHKLGVLESFEGIPKDENPLQFICISFFSIWIEFSGQNIVTVGQNVIDDLQIYPLIYISIQEKKDIKKNNNQNLRDSVKYRQQKSETLIRGSLPLVDVHITQDLLYWLISLNQYINSQQNKINNKKPQHQLKEKQFTYIQLSIESSSLIIQDHLNKDLLQFDLEKITFISAKQTILLIQNILLIDNQCPLVKYNRNILQQQVKKFSAIQIILYRINTNQFNSQIISAGSKKLYSKPIEVDFENYIFKLQLGKMMKISIQNICLRISDFKLTSFKKLNPILQHFQINSQKKQPENLQQNQQEKEMEIEIKVRKNLFLDIFPINEVEELSNQGLQTIKEFSNSRALIHIEDLIYTKKLQLSKVELYVCRQNGFEFQCPLILEGYFNKLSVFQFTSVLSINQISFFENILRIDLIQANFRFDIIQTILEINEELQPYIPQTVPQDATKNEYFIQQDLSKSLIEGEQLDNKIEIIIGQLLMHLEEGHTFYQMPLYMENTSEQDKNFVEELKDYVNQSDLPFKKILDTVSLNFTNINLQIELYAKGQTGIKFQSHFEIEDKIQDSKFKLILSPDIESFSSDYKSIPIEIGLILENQTYTAFISIAPMRICISGAFLQFVFNFQNSQSWIKKKIYEDQIQIFNSVQNSPQIWLKSLQIIETCLNLSYDSQGLQMDDLLKGLLKCSSFYDLQIPIKYMNTQIRGTPEEVINCVITQLQTSLGSKLMIAGKALTSLEAFSAVTNLVKGTLNLLLKPLEEGLFKGTKKGVQEFSNSLVFALLKTLKVPSSVIIKGGETVGLQSLTLPFRFVNERSNQILDKISPSIIPKRFLKRY</sequence>